<dbReference type="PANTHER" id="PTHR23235">
    <property type="entry name" value="KRUEPPEL-LIKE TRANSCRIPTION FACTOR"/>
    <property type="match status" value="1"/>
</dbReference>
<dbReference type="GO" id="GO:0000981">
    <property type="term" value="F:DNA-binding transcription factor activity, RNA polymerase II-specific"/>
    <property type="evidence" value="ECO:0007669"/>
    <property type="project" value="TreeGrafter"/>
</dbReference>
<keyword evidence="6" id="KW-0539">Nucleus</keyword>
<evidence type="ECO:0000256" key="4">
    <source>
        <dbReference type="ARBA" id="ARBA00022771"/>
    </source>
</evidence>
<evidence type="ECO:0000256" key="7">
    <source>
        <dbReference type="PROSITE-ProRule" id="PRU00042"/>
    </source>
</evidence>
<dbReference type="FunFam" id="3.30.160.60:FF:000018">
    <property type="entry name" value="Krueppel-like factor 15"/>
    <property type="match status" value="1"/>
</dbReference>
<feature type="domain" description="C2H2-type" evidence="9">
    <location>
        <begin position="89"/>
        <end position="116"/>
    </location>
</feature>
<feature type="domain" description="C2H2-type" evidence="9">
    <location>
        <begin position="59"/>
        <end position="88"/>
    </location>
</feature>
<dbReference type="PROSITE" id="PS50157">
    <property type="entry name" value="ZINC_FINGER_C2H2_2"/>
    <property type="match status" value="3"/>
</dbReference>
<evidence type="ECO:0000256" key="1">
    <source>
        <dbReference type="ARBA" id="ARBA00004123"/>
    </source>
</evidence>
<reference evidence="11" key="1">
    <citation type="submission" date="2016-11" db="UniProtKB">
        <authorList>
            <consortium name="WormBaseParasite"/>
        </authorList>
    </citation>
    <scope>IDENTIFICATION</scope>
</reference>
<proteinExistence type="predicted"/>
<evidence type="ECO:0000256" key="3">
    <source>
        <dbReference type="ARBA" id="ARBA00022737"/>
    </source>
</evidence>
<evidence type="ECO:0000256" key="6">
    <source>
        <dbReference type="ARBA" id="ARBA00023242"/>
    </source>
</evidence>
<sequence length="140" mass="16074">PGRQRWRRRSEKSSGEASAASSTCSTARHVCFAPGCGRAYAKLSHLRSHERTHTGEKPYACAWPGCRWRFARSDELTRHRRRHTGERPFRCGICGRGFSRSDHLALHGRKHRNAGPQRVLSMRSRDEHSQQSSESLNYPY</sequence>
<dbReference type="Pfam" id="PF00096">
    <property type="entry name" value="zf-C2H2"/>
    <property type="match status" value="3"/>
</dbReference>
<evidence type="ECO:0000259" key="9">
    <source>
        <dbReference type="PROSITE" id="PS50157"/>
    </source>
</evidence>
<dbReference type="InterPro" id="IPR013087">
    <property type="entry name" value="Znf_C2H2_type"/>
</dbReference>
<keyword evidence="3" id="KW-0677">Repeat</keyword>
<evidence type="ECO:0000256" key="5">
    <source>
        <dbReference type="ARBA" id="ARBA00022833"/>
    </source>
</evidence>
<dbReference type="GO" id="GO:0008270">
    <property type="term" value="F:zinc ion binding"/>
    <property type="evidence" value="ECO:0007669"/>
    <property type="project" value="UniProtKB-KW"/>
</dbReference>
<dbReference type="FunFam" id="3.30.160.60:FF:001049">
    <property type="entry name" value="zinc finger protein 319"/>
    <property type="match status" value="1"/>
</dbReference>
<dbReference type="SUPFAM" id="SSF57667">
    <property type="entry name" value="beta-beta-alpha zinc fingers"/>
    <property type="match status" value="2"/>
</dbReference>
<evidence type="ECO:0000256" key="2">
    <source>
        <dbReference type="ARBA" id="ARBA00022723"/>
    </source>
</evidence>
<dbReference type="PANTHER" id="PTHR23235:SF156">
    <property type="entry name" value="KRUPPEL-LIKE FACTOR 18"/>
    <property type="match status" value="1"/>
</dbReference>
<feature type="compositionally biased region" description="Polar residues" evidence="8">
    <location>
        <begin position="130"/>
        <end position="140"/>
    </location>
</feature>
<organism evidence="10 11">
    <name type="scientific">Macrostomum lignano</name>
    <dbReference type="NCBI Taxonomy" id="282301"/>
    <lineage>
        <taxon>Eukaryota</taxon>
        <taxon>Metazoa</taxon>
        <taxon>Spiralia</taxon>
        <taxon>Lophotrochozoa</taxon>
        <taxon>Platyhelminthes</taxon>
        <taxon>Rhabditophora</taxon>
        <taxon>Macrostomorpha</taxon>
        <taxon>Macrostomida</taxon>
        <taxon>Macrostomidae</taxon>
        <taxon>Macrostomum</taxon>
    </lineage>
</organism>
<dbReference type="WBParaSite" id="maker-uti_cns_0046831-snap-gene-0.3-mRNA-1">
    <property type="protein sequence ID" value="maker-uti_cns_0046831-snap-gene-0.3-mRNA-1"/>
    <property type="gene ID" value="maker-uti_cns_0046831-snap-gene-0.3"/>
</dbReference>
<evidence type="ECO:0000313" key="10">
    <source>
        <dbReference type="Proteomes" id="UP000095280"/>
    </source>
</evidence>
<accession>A0A1I8JD74</accession>
<evidence type="ECO:0000256" key="8">
    <source>
        <dbReference type="SAM" id="MobiDB-lite"/>
    </source>
</evidence>
<dbReference type="SMART" id="SM00355">
    <property type="entry name" value="ZnF_C2H2"/>
    <property type="match status" value="3"/>
</dbReference>
<feature type="domain" description="C2H2-type" evidence="9">
    <location>
        <begin position="29"/>
        <end position="58"/>
    </location>
</feature>
<dbReference type="PROSITE" id="PS00028">
    <property type="entry name" value="ZINC_FINGER_C2H2_1"/>
    <property type="match status" value="3"/>
</dbReference>
<dbReference type="GO" id="GO:0005634">
    <property type="term" value="C:nucleus"/>
    <property type="evidence" value="ECO:0007669"/>
    <property type="project" value="UniProtKB-SubCell"/>
</dbReference>
<dbReference type="FunFam" id="3.30.160.60:FF:000125">
    <property type="entry name" value="Putative zinc finger protein 143"/>
    <property type="match status" value="1"/>
</dbReference>
<dbReference type="Proteomes" id="UP000095280">
    <property type="component" value="Unplaced"/>
</dbReference>
<keyword evidence="10" id="KW-1185">Reference proteome</keyword>
<protein>
    <submittedName>
        <fullName evidence="11">C2H2-type domain-containing protein</fullName>
    </submittedName>
</protein>
<keyword evidence="5" id="KW-0862">Zinc</keyword>
<evidence type="ECO:0000313" key="11">
    <source>
        <dbReference type="WBParaSite" id="maker-uti_cns_0046831-snap-gene-0.3-mRNA-1"/>
    </source>
</evidence>
<dbReference type="Gene3D" id="3.30.160.60">
    <property type="entry name" value="Classic Zinc Finger"/>
    <property type="match status" value="3"/>
</dbReference>
<feature type="region of interest" description="Disordered" evidence="8">
    <location>
        <begin position="107"/>
        <end position="140"/>
    </location>
</feature>
<comment type="subcellular location">
    <subcellularLocation>
        <location evidence="1">Nucleus</location>
    </subcellularLocation>
</comment>
<dbReference type="InterPro" id="IPR036236">
    <property type="entry name" value="Znf_C2H2_sf"/>
</dbReference>
<dbReference type="GO" id="GO:0000978">
    <property type="term" value="F:RNA polymerase II cis-regulatory region sequence-specific DNA binding"/>
    <property type="evidence" value="ECO:0007669"/>
    <property type="project" value="TreeGrafter"/>
</dbReference>
<keyword evidence="2" id="KW-0479">Metal-binding</keyword>
<keyword evidence="4 7" id="KW-0863">Zinc-finger</keyword>
<dbReference type="AlphaFoldDB" id="A0A1I8JD74"/>
<name>A0A1I8JD74_9PLAT</name>